<name>A0A0F8XUB0_9ZZZZ</name>
<gene>
    <name evidence="1" type="ORF">LCGC14_3165290</name>
</gene>
<sequence>MKYRSTKTYNNIAPVAYRQWRADSHCNVLHGYALSFHFEFESETLDVRNWVIDFGGLRPLKELLDDWFDHTLLVADDDPHREALLKLGDLGIAKITQVEKTGCEGIATFLYEYINTIYLKDVGEIDRVWCTKVEVRETPSNMSMVVGERGDIE</sequence>
<comment type="caution">
    <text evidence="1">The sequence shown here is derived from an EMBL/GenBank/DDBJ whole genome shotgun (WGS) entry which is preliminary data.</text>
</comment>
<accession>A0A0F8XUB0</accession>
<protein>
    <recommendedName>
        <fullName evidence="2">6-pyruvoyl tetrahydrobiopterin synthase</fullName>
    </recommendedName>
</protein>
<dbReference type="EMBL" id="LAZR01070079">
    <property type="protein sequence ID" value="KKK45569.1"/>
    <property type="molecule type" value="Genomic_DNA"/>
</dbReference>
<evidence type="ECO:0008006" key="2">
    <source>
        <dbReference type="Google" id="ProtNLM"/>
    </source>
</evidence>
<dbReference type="InterPro" id="IPR007115">
    <property type="entry name" value="6-PTP_synth/QueD"/>
</dbReference>
<dbReference type="AlphaFoldDB" id="A0A0F8XUB0"/>
<dbReference type="InterPro" id="IPR038418">
    <property type="entry name" value="6-PTP_synth/QueD_sf"/>
</dbReference>
<evidence type="ECO:0000313" key="1">
    <source>
        <dbReference type="EMBL" id="KKK45569.1"/>
    </source>
</evidence>
<dbReference type="Gene3D" id="3.30.479.10">
    <property type="entry name" value="6-pyruvoyl tetrahydropterin synthase/QueD"/>
    <property type="match status" value="1"/>
</dbReference>
<proteinExistence type="predicted"/>
<organism evidence="1">
    <name type="scientific">marine sediment metagenome</name>
    <dbReference type="NCBI Taxonomy" id="412755"/>
    <lineage>
        <taxon>unclassified sequences</taxon>
        <taxon>metagenomes</taxon>
        <taxon>ecological metagenomes</taxon>
    </lineage>
</organism>
<reference evidence="1" key="1">
    <citation type="journal article" date="2015" name="Nature">
        <title>Complex archaea that bridge the gap between prokaryotes and eukaryotes.</title>
        <authorList>
            <person name="Spang A."/>
            <person name="Saw J.H."/>
            <person name="Jorgensen S.L."/>
            <person name="Zaremba-Niedzwiedzka K."/>
            <person name="Martijn J."/>
            <person name="Lind A.E."/>
            <person name="van Eijk R."/>
            <person name="Schleper C."/>
            <person name="Guy L."/>
            <person name="Ettema T.J."/>
        </authorList>
    </citation>
    <scope>NUCLEOTIDE SEQUENCE</scope>
</reference>
<dbReference type="Pfam" id="PF01242">
    <property type="entry name" value="PTPS"/>
    <property type="match status" value="1"/>
</dbReference>
<dbReference type="SUPFAM" id="SSF55620">
    <property type="entry name" value="Tetrahydrobiopterin biosynthesis enzymes-like"/>
    <property type="match status" value="1"/>
</dbReference>